<name>A0A433Q9U5_9FUNG</name>
<feature type="region of interest" description="Disordered" evidence="1">
    <location>
        <begin position="269"/>
        <end position="329"/>
    </location>
</feature>
<feature type="compositionally biased region" description="Basic and acidic residues" evidence="1">
    <location>
        <begin position="304"/>
        <end position="315"/>
    </location>
</feature>
<dbReference type="Proteomes" id="UP000274822">
    <property type="component" value="Unassembled WGS sequence"/>
</dbReference>
<comment type="caution">
    <text evidence="2">The sequence shown here is derived from an EMBL/GenBank/DDBJ whole genome shotgun (WGS) entry which is preliminary data.</text>
</comment>
<reference evidence="2 3" key="1">
    <citation type="journal article" date="2018" name="New Phytol.">
        <title>Phylogenomics of Endogonaceae and evolution of mycorrhizas within Mucoromycota.</title>
        <authorList>
            <person name="Chang Y."/>
            <person name="Desiro A."/>
            <person name="Na H."/>
            <person name="Sandor L."/>
            <person name="Lipzen A."/>
            <person name="Clum A."/>
            <person name="Barry K."/>
            <person name="Grigoriev I.V."/>
            <person name="Martin F.M."/>
            <person name="Stajich J.E."/>
            <person name="Smith M.E."/>
            <person name="Bonito G."/>
            <person name="Spatafora J.W."/>
        </authorList>
    </citation>
    <scope>NUCLEOTIDE SEQUENCE [LARGE SCALE GENOMIC DNA]</scope>
    <source>
        <strain evidence="2 3">AD002</strain>
    </source>
</reference>
<organism evidence="2 3">
    <name type="scientific">Jimgerdemannia flammicorona</name>
    <dbReference type="NCBI Taxonomy" id="994334"/>
    <lineage>
        <taxon>Eukaryota</taxon>
        <taxon>Fungi</taxon>
        <taxon>Fungi incertae sedis</taxon>
        <taxon>Mucoromycota</taxon>
        <taxon>Mucoromycotina</taxon>
        <taxon>Endogonomycetes</taxon>
        <taxon>Endogonales</taxon>
        <taxon>Endogonaceae</taxon>
        <taxon>Jimgerdemannia</taxon>
    </lineage>
</organism>
<dbReference type="EMBL" id="RBNJ01010321">
    <property type="protein sequence ID" value="RUS26499.1"/>
    <property type="molecule type" value="Genomic_DNA"/>
</dbReference>
<evidence type="ECO:0000256" key="1">
    <source>
        <dbReference type="SAM" id="MobiDB-lite"/>
    </source>
</evidence>
<proteinExistence type="predicted"/>
<accession>A0A433Q9U5</accession>
<evidence type="ECO:0000313" key="3">
    <source>
        <dbReference type="Proteomes" id="UP000274822"/>
    </source>
</evidence>
<sequence length="352" mass="38862">MHDCNYAVRMSTSLHPFFVGWVRDNAFGTHTYKPTSSFLHTSFSFHNKTLSRNFLLPNQLRSHPTREQQILQCFGECDSIPVSEFPRTFTRQMGEVLRFKHPWDLVCFPQIVCLSASNFSATLRPTTFVMRTTHNAIIVDRSVTPQVFRRRRGAADIAASLAALSLGEGSGPSPPPGFCSCPCPCPRLCSRVPASGSLDLPALRLPPSTFVLAVPFLALHPPPFPALHPSPFPALHPSPFPALHPSPFPALHPQMPSQNKLDVENDELVDDGHANDDARVDVDDDDNNNDAHVGDDVDNNNDARVGDNNDAHVGDDVGNNDARVSGDDERMDAKRLKFEVKKIENGLQITFV</sequence>
<gene>
    <name evidence="2" type="ORF">BC938DRAFT_470689</name>
</gene>
<protein>
    <submittedName>
        <fullName evidence="2">Uncharacterized protein</fullName>
    </submittedName>
</protein>
<dbReference type="AlphaFoldDB" id="A0A433Q9U5"/>
<keyword evidence="3" id="KW-1185">Reference proteome</keyword>
<feature type="compositionally biased region" description="Basic and acidic residues" evidence="1">
    <location>
        <begin position="270"/>
        <end position="281"/>
    </location>
</feature>
<evidence type="ECO:0000313" key="2">
    <source>
        <dbReference type="EMBL" id="RUS26499.1"/>
    </source>
</evidence>